<protein>
    <recommendedName>
        <fullName evidence="3">Peptidase M12A domain-containing protein</fullName>
    </recommendedName>
</protein>
<dbReference type="EMBL" id="JOJR01000855">
    <property type="protein sequence ID" value="RCN33887.1"/>
    <property type="molecule type" value="Genomic_DNA"/>
</dbReference>
<evidence type="ECO:0000313" key="1">
    <source>
        <dbReference type="EMBL" id="RCN33887.1"/>
    </source>
</evidence>
<keyword evidence="2" id="KW-1185">Reference proteome</keyword>
<accession>A0A368FUG4</accession>
<evidence type="ECO:0008006" key="3">
    <source>
        <dbReference type="Google" id="ProtNLM"/>
    </source>
</evidence>
<reference evidence="1 2" key="1">
    <citation type="submission" date="2014-10" db="EMBL/GenBank/DDBJ databases">
        <title>Draft genome of the hookworm Ancylostoma caninum.</title>
        <authorList>
            <person name="Mitreva M."/>
        </authorList>
    </citation>
    <scope>NUCLEOTIDE SEQUENCE [LARGE SCALE GENOMIC DNA]</scope>
    <source>
        <strain evidence="1 2">Baltimore</strain>
    </source>
</reference>
<name>A0A368FUG4_ANCCA</name>
<evidence type="ECO:0000313" key="2">
    <source>
        <dbReference type="Proteomes" id="UP000252519"/>
    </source>
</evidence>
<dbReference type="AlphaFoldDB" id="A0A368FUG4"/>
<dbReference type="STRING" id="29170.A0A368FUG4"/>
<gene>
    <name evidence="1" type="ORF">ANCCAN_20268</name>
</gene>
<dbReference type="Proteomes" id="UP000252519">
    <property type="component" value="Unassembled WGS sequence"/>
</dbReference>
<proteinExistence type="predicted"/>
<feature type="non-terminal residue" evidence="1">
    <location>
        <position position="1"/>
    </location>
</feature>
<comment type="caution">
    <text evidence="1">The sequence shown here is derived from an EMBL/GenBank/DDBJ whole genome shotgun (WGS) entry which is preliminary data.</text>
</comment>
<dbReference type="OrthoDB" id="5819035at2759"/>
<sequence length="190" mass="21464">SAVLKVDEVPTYHLIFQDAKLPVLNKGANEWQTNTCINFKENREGNEHMISILRAIVVTTLFIGFYSGETVIVSNDVNYQDTLGGPFLAFYDILMLNTHYSCLDKCKKDSKAAIYEMIGFPHPHDCTKCICPSGLRWTLCGQRISKLTMTTVSFHHFISSNIILYVQKVLTSYVPTRGVNIATSMQKCEQ</sequence>
<organism evidence="1 2">
    <name type="scientific">Ancylostoma caninum</name>
    <name type="common">Dog hookworm</name>
    <dbReference type="NCBI Taxonomy" id="29170"/>
    <lineage>
        <taxon>Eukaryota</taxon>
        <taxon>Metazoa</taxon>
        <taxon>Ecdysozoa</taxon>
        <taxon>Nematoda</taxon>
        <taxon>Chromadorea</taxon>
        <taxon>Rhabditida</taxon>
        <taxon>Rhabditina</taxon>
        <taxon>Rhabditomorpha</taxon>
        <taxon>Strongyloidea</taxon>
        <taxon>Ancylostomatidae</taxon>
        <taxon>Ancylostomatinae</taxon>
        <taxon>Ancylostoma</taxon>
    </lineage>
</organism>